<evidence type="ECO:0000313" key="1">
    <source>
        <dbReference type="EMBL" id="MBO8436917.1"/>
    </source>
</evidence>
<proteinExistence type="predicted"/>
<evidence type="ECO:0008006" key="3">
    <source>
        <dbReference type="Google" id="ProtNLM"/>
    </source>
</evidence>
<evidence type="ECO:0000313" key="2">
    <source>
        <dbReference type="Proteomes" id="UP000823615"/>
    </source>
</evidence>
<reference evidence="1" key="2">
    <citation type="journal article" date="2021" name="PeerJ">
        <title>Extensive microbial diversity within the chicken gut microbiome revealed by metagenomics and culture.</title>
        <authorList>
            <person name="Gilroy R."/>
            <person name="Ravi A."/>
            <person name="Getino M."/>
            <person name="Pursley I."/>
            <person name="Horton D.L."/>
            <person name="Alikhan N.F."/>
            <person name="Baker D."/>
            <person name="Gharbi K."/>
            <person name="Hall N."/>
            <person name="Watson M."/>
            <person name="Adriaenssens E.M."/>
            <person name="Foster-Nyarko E."/>
            <person name="Jarju S."/>
            <person name="Secka A."/>
            <person name="Antonio M."/>
            <person name="Oren A."/>
            <person name="Chaudhuri R.R."/>
            <person name="La Ragione R."/>
            <person name="Hildebrand F."/>
            <person name="Pallen M.J."/>
        </authorList>
    </citation>
    <scope>NUCLEOTIDE SEQUENCE</scope>
    <source>
        <strain evidence="1">7293</strain>
    </source>
</reference>
<accession>A0A9D9E1E0</accession>
<dbReference type="AlphaFoldDB" id="A0A9D9E1E0"/>
<dbReference type="EMBL" id="JADIMT010000093">
    <property type="protein sequence ID" value="MBO8436917.1"/>
    <property type="molecule type" value="Genomic_DNA"/>
</dbReference>
<name>A0A9D9E1E0_9SPIO</name>
<reference evidence="1" key="1">
    <citation type="submission" date="2020-10" db="EMBL/GenBank/DDBJ databases">
        <authorList>
            <person name="Gilroy R."/>
        </authorList>
    </citation>
    <scope>NUCLEOTIDE SEQUENCE</scope>
    <source>
        <strain evidence="1">7293</strain>
    </source>
</reference>
<organism evidence="1 2">
    <name type="scientific">Candidatus Ornithospirochaeta stercoripullorum</name>
    <dbReference type="NCBI Taxonomy" id="2840899"/>
    <lineage>
        <taxon>Bacteria</taxon>
        <taxon>Pseudomonadati</taxon>
        <taxon>Spirochaetota</taxon>
        <taxon>Spirochaetia</taxon>
        <taxon>Spirochaetales</taxon>
        <taxon>Spirochaetaceae</taxon>
        <taxon>Spirochaetaceae incertae sedis</taxon>
        <taxon>Candidatus Ornithospirochaeta</taxon>
    </lineage>
</organism>
<dbReference type="Proteomes" id="UP000823615">
    <property type="component" value="Unassembled WGS sequence"/>
</dbReference>
<gene>
    <name evidence="1" type="ORF">IAA97_08065</name>
</gene>
<sequence length="71" mass="8267">MSMSLNLYYTGGSAGTFAEEMEKRGIAGRIRRKESDLQYEYFFPSNDLETVLFIGDWESLEAFDKHHVCYD</sequence>
<comment type="caution">
    <text evidence="1">The sequence shown here is derived from an EMBL/GenBank/DDBJ whole genome shotgun (WGS) entry which is preliminary data.</text>
</comment>
<protein>
    <recommendedName>
        <fullName evidence="3">Antibiotic biosynthesis monooxygenase</fullName>
    </recommendedName>
</protein>